<evidence type="ECO:0000313" key="4">
    <source>
        <dbReference type="Proteomes" id="UP001215598"/>
    </source>
</evidence>
<sequence>MPTRKFVFGFVVGVPCSLVSLAAIDALKSGLIRGEVSTTVVVLAFLTTNLCVLNIILLRPRLRSMHLQIKTAFKTSPLPPPHTVSSIPQDEHDAVPRSLPVLLVLILFNYALAFIARFASRPAQRSDADQAQVFETDSDDTLIDESESETSLGSAPASPAMQSPVSPSTLDVTRNHLELPNPTFSQAKIEAVQYNVGPKPRTAVAKVPPAQTIIIKSKNDWKPPRPLSFHWARGGCPTRITIPPSTPLDGSAAEFVPKVRTAGFVADKNTSGGVAPSIAAPPVVAAKKPLFLATPPTFWRPGGCAVPIVAPVDEA</sequence>
<reference evidence="3" key="1">
    <citation type="submission" date="2023-03" db="EMBL/GenBank/DDBJ databases">
        <title>Massive genome expansion in bonnet fungi (Mycena s.s.) driven by repeated elements and novel gene families across ecological guilds.</title>
        <authorList>
            <consortium name="Lawrence Berkeley National Laboratory"/>
            <person name="Harder C.B."/>
            <person name="Miyauchi S."/>
            <person name="Viragh M."/>
            <person name="Kuo A."/>
            <person name="Thoen E."/>
            <person name="Andreopoulos B."/>
            <person name="Lu D."/>
            <person name="Skrede I."/>
            <person name="Drula E."/>
            <person name="Henrissat B."/>
            <person name="Morin E."/>
            <person name="Kohler A."/>
            <person name="Barry K."/>
            <person name="LaButti K."/>
            <person name="Morin E."/>
            <person name="Salamov A."/>
            <person name="Lipzen A."/>
            <person name="Mereny Z."/>
            <person name="Hegedus B."/>
            <person name="Baldrian P."/>
            <person name="Stursova M."/>
            <person name="Weitz H."/>
            <person name="Taylor A."/>
            <person name="Grigoriev I.V."/>
            <person name="Nagy L.G."/>
            <person name="Martin F."/>
            <person name="Kauserud H."/>
        </authorList>
    </citation>
    <scope>NUCLEOTIDE SEQUENCE</scope>
    <source>
        <strain evidence="3">CBHHK182m</strain>
    </source>
</reference>
<feature type="compositionally biased region" description="Acidic residues" evidence="1">
    <location>
        <begin position="136"/>
        <end position="148"/>
    </location>
</feature>
<accession>A0AAD7KIQ3</accession>
<keyword evidence="2" id="KW-1133">Transmembrane helix</keyword>
<comment type="caution">
    <text evidence="3">The sequence shown here is derived from an EMBL/GenBank/DDBJ whole genome shotgun (WGS) entry which is preliminary data.</text>
</comment>
<feature type="compositionally biased region" description="Polar residues" evidence="1">
    <location>
        <begin position="160"/>
        <end position="172"/>
    </location>
</feature>
<protein>
    <submittedName>
        <fullName evidence="3">Uncharacterized protein</fullName>
    </submittedName>
</protein>
<keyword evidence="2" id="KW-0812">Transmembrane</keyword>
<name>A0AAD7KIQ3_9AGAR</name>
<dbReference type="EMBL" id="JARKIB010000001">
    <property type="protein sequence ID" value="KAJ7785765.1"/>
    <property type="molecule type" value="Genomic_DNA"/>
</dbReference>
<feature type="transmembrane region" description="Helical" evidence="2">
    <location>
        <begin position="98"/>
        <end position="116"/>
    </location>
</feature>
<keyword evidence="2" id="KW-0472">Membrane</keyword>
<organism evidence="3 4">
    <name type="scientific">Mycena metata</name>
    <dbReference type="NCBI Taxonomy" id="1033252"/>
    <lineage>
        <taxon>Eukaryota</taxon>
        <taxon>Fungi</taxon>
        <taxon>Dikarya</taxon>
        <taxon>Basidiomycota</taxon>
        <taxon>Agaricomycotina</taxon>
        <taxon>Agaricomycetes</taxon>
        <taxon>Agaricomycetidae</taxon>
        <taxon>Agaricales</taxon>
        <taxon>Marasmiineae</taxon>
        <taxon>Mycenaceae</taxon>
        <taxon>Mycena</taxon>
    </lineage>
</organism>
<feature type="region of interest" description="Disordered" evidence="1">
    <location>
        <begin position="135"/>
        <end position="175"/>
    </location>
</feature>
<evidence type="ECO:0000313" key="3">
    <source>
        <dbReference type="EMBL" id="KAJ7785765.1"/>
    </source>
</evidence>
<dbReference type="AlphaFoldDB" id="A0AAD7KIQ3"/>
<feature type="transmembrane region" description="Helical" evidence="2">
    <location>
        <begin position="36"/>
        <end position="57"/>
    </location>
</feature>
<feature type="transmembrane region" description="Helical" evidence="2">
    <location>
        <begin position="6"/>
        <end position="24"/>
    </location>
</feature>
<evidence type="ECO:0000256" key="2">
    <source>
        <dbReference type="SAM" id="Phobius"/>
    </source>
</evidence>
<gene>
    <name evidence="3" type="ORF">B0H16DRAFT_1753640</name>
</gene>
<keyword evidence="4" id="KW-1185">Reference proteome</keyword>
<dbReference type="Proteomes" id="UP001215598">
    <property type="component" value="Unassembled WGS sequence"/>
</dbReference>
<proteinExistence type="predicted"/>
<evidence type="ECO:0000256" key="1">
    <source>
        <dbReference type="SAM" id="MobiDB-lite"/>
    </source>
</evidence>